<proteinExistence type="predicted"/>
<keyword evidence="3" id="KW-1185">Reference proteome</keyword>
<dbReference type="Proteomes" id="UP000003178">
    <property type="component" value="Unassembled WGS sequence"/>
</dbReference>
<comment type="caution">
    <text evidence="2">The sequence shown here is derived from an EMBL/GenBank/DDBJ whole genome shotgun (WGS) entry which is preliminary data.</text>
</comment>
<dbReference type="EMBL" id="ABWP01000089">
    <property type="protein sequence ID" value="EEA84124.1"/>
    <property type="molecule type" value="Genomic_DNA"/>
</dbReference>
<keyword evidence="1" id="KW-0812">Transmembrane</keyword>
<evidence type="ECO:0000313" key="2">
    <source>
        <dbReference type="EMBL" id="EEA84124.1"/>
    </source>
</evidence>
<evidence type="ECO:0000256" key="1">
    <source>
        <dbReference type="SAM" id="Phobius"/>
    </source>
</evidence>
<feature type="transmembrane region" description="Helical" evidence="1">
    <location>
        <begin position="6"/>
        <end position="24"/>
    </location>
</feature>
<protein>
    <submittedName>
        <fullName evidence="2">Uncharacterized protein</fullName>
    </submittedName>
</protein>
<feature type="transmembrane region" description="Helical" evidence="1">
    <location>
        <begin position="36"/>
        <end position="56"/>
    </location>
</feature>
<keyword evidence="1" id="KW-0472">Membrane</keyword>
<dbReference type="STRING" id="500633.CLOHIR_02248"/>
<accession>B6G286</accession>
<reference evidence="2 3" key="1">
    <citation type="submission" date="2008-09" db="EMBL/GenBank/DDBJ databases">
        <authorList>
            <person name="Fulton L."/>
            <person name="Clifton S."/>
            <person name="Fulton B."/>
            <person name="Xu J."/>
            <person name="Minx P."/>
            <person name="Pepin K.H."/>
            <person name="Johnson M."/>
            <person name="Thiruvilangam P."/>
            <person name="Bhonagiri V."/>
            <person name="Nash W.E."/>
            <person name="Mardis E.R."/>
            <person name="Wilson R.K."/>
        </authorList>
    </citation>
    <scope>NUCLEOTIDE SEQUENCE [LARGE SCALE GENOMIC DNA]</scope>
    <source>
        <strain evidence="2 3">DSM 13275</strain>
    </source>
</reference>
<keyword evidence="1" id="KW-1133">Transmembrane helix</keyword>
<dbReference type="AlphaFoldDB" id="B6G286"/>
<evidence type="ECO:0000313" key="3">
    <source>
        <dbReference type="Proteomes" id="UP000003178"/>
    </source>
</evidence>
<dbReference type="RefSeq" id="WP_006441087.1">
    <property type="nucleotide sequence ID" value="NZ_DS995362.1"/>
</dbReference>
<dbReference type="HOGENOM" id="CLU_2988557_0_0_9"/>
<gene>
    <name evidence="2" type="ORF">CLOHIR_02248</name>
</gene>
<reference evidence="2 3" key="2">
    <citation type="submission" date="2008-10" db="EMBL/GenBank/DDBJ databases">
        <title>Draft genome sequence of Clostridium hiranonis (DSM 13275).</title>
        <authorList>
            <person name="Sudarsanam P."/>
            <person name="Ley R."/>
            <person name="Guruge J."/>
            <person name="Turnbaugh P.J."/>
            <person name="Mahowald M."/>
            <person name="Liep D."/>
            <person name="Gordon J."/>
        </authorList>
    </citation>
    <scope>NUCLEOTIDE SEQUENCE [LARGE SCALE GENOMIC DNA]</scope>
    <source>
        <strain evidence="2 3">DSM 13275</strain>
    </source>
</reference>
<organism evidence="2 3">
    <name type="scientific">Peptacetobacter hiranonis (strain DSM 13275 / JCM 10541 / KCTC 15199 / TO-931)</name>
    <name type="common">Clostridium hiranonis</name>
    <dbReference type="NCBI Taxonomy" id="500633"/>
    <lineage>
        <taxon>Bacteria</taxon>
        <taxon>Bacillati</taxon>
        <taxon>Bacillota</taxon>
        <taxon>Clostridia</taxon>
        <taxon>Peptostreptococcales</taxon>
        <taxon>Peptostreptococcaceae</taxon>
        <taxon>Peptacetobacter</taxon>
    </lineage>
</organism>
<sequence>MGTILLLKRFFAICILCLGANILVDKFDKDLKLSKTMRRVILFALYIGVAVLVTWAF</sequence>
<name>B6G286_PEPHT</name>